<organism evidence="2 3">
    <name type="scientific">Podospora fimiseda</name>
    <dbReference type="NCBI Taxonomy" id="252190"/>
    <lineage>
        <taxon>Eukaryota</taxon>
        <taxon>Fungi</taxon>
        <taxon>Dikarya</taxon>
        <taxon>Ascomycota</taxon>
        <taxon>Pezizomycotina</taxon>
        <taxon>Sordariomycetes</taxon>
        <taxon>Sordariomycetidae</taxon>
        <taxon>Sordariales</taxon>
        <taxon>Podosporaceae</taxon>
        <taxon>Podospora</taxon>
    </lineage>
</organism>
<dbReference type="EMBL" id="MU865318">
    <property type="protein sequence ID" value="KAK4228512.1"/>
    <property type="molecule type" value="Genomic_DNA"/>
</dbReference>
<reference evidence="2" key="1">
    <citation type="journal article" date="2023" name="Mol. Phylogenet. Evol.">
        <title>Genome-scale phylogeny and comparative genomics of the fungal order Sordariales.</title>
        <authorList>
            <person name="Hensen N."/>
            <person name="Bonometti L."/>
            <person name="Westerberg I."/>
            <person name="Brannstrom I.O."/>
            <person name="Guillou S."/>
            <person name="Cros-Aarteil S."/>
            <person name="Calhoun S."/>
            <person name="Haridas S."/>
            <person name="Kuo A."/>
            <person name="Mondo S."/>
            <person name="Pangilinan J."/>
            <person name="Riley R."/>
            <person name="LaButti K."/>
            <person name="Andreopoulos B."/>
            <person name="Lipzen A."/>
            <person name="Chen C."/>
            <person name="Yan M."/>
            <person name="Daum C."/>
            <person name="Ng V."/>
            <person name="Clum A."/>
            <person name="Steindorff A."/>
            <person name="Ohm R.A."/>
            <person name="Martin F."/>
            <person name="Silar P."/>
            <person name="Natvig D.O."/>
            <person name="Lalanne C."/>
            <person name="Gautier V."/>
            <person name="Ament-Velasquez S.L."/>
            <person name="Kruys A."/>
            <person name="Hutchinson M.I."/>
            <person name="Powell A.J."/>
            <person name="Barry K."/>
            <person name="Miller A.N."/>
            <person name="Grigoriev I.V."/>
            <person name="Debuchy R."/>
            <person name="Gladieux P."/>
            <person name="Hiltunen Thoren M."/>
            <person name="Johannesson H."/>
        </authorList>
    </citation>
    <scope>NUCLEOTIDE SEQUENCE</scope>
    <source>
        <strain evidence="2">CBS 990.96</strain>
    </source>
</reference>
<dbReference type="AlphaFoldDB" id="A0AAN7H1B4"/>
<evidence type="ECO:0000256" key="1">
    <source>
        <dbReference type="SAM" id="SignalP"/>
    </source>
</evidence>
<evidence type="ECO:0000313" key="3">
    <source>
        <dbReference type="Proteomes" id="UP001301958"/>
    </source>
</evidence>
<sequence length="80" mass="9281">MQFRTCPFPSFSFFFFLFFFSFLHSEVNDVPPSGRFFFSLSRFGTHEVTILGVFSAPSFPLTDYLEISLPSRLSVCMQGW</sequence>
<feature type="signal peptide" evidence="1">
    <location>
        <begin position="1"/>
        <end position="25"/>
    </location>
</feature>
<feature type="chain" id="PRO_5042843028" description="Secreted protein" evidence="1">
    <location>
        <begin position="26"/>
        <end position="80"/>
    </location>
</feature>
<keyword evidence="1" id="KW-0732">Signal</keyword>
<reference evidence="2" key="2">
    <citation type="submission" date="2023-05" db="EMBL/GenBank/DDBJ databases">
        <authorList>
            <consortium name="Lawrence Berkeley National Laboratory"/>
            <person name="Steindorff A."/>
            <person name="Hensen N."/>
            <person name="Bonometti L."/>
            <person name="Westerberg I."/>
            <person name="Brannstrom I.O."/>
            <person name="Guillou S."/>
            <person name="Cros-Aarteil S."/>
            <person name="Calhoun S."/>
            <person name="Haridas S."/>
            <person name="Kuo A."/>
            <person name="Mondo S."/>
            <person name="Pangilinan J."/>
            <person name="Riley R."/>
            <person name="Labutti K."/>
            <person name="Andreopoulos B."/>
            <person name="Lipzen A."/>
            <person name="Chen C."/>
            <person name="Yanf M."/>
            <person name="Daum C."/>
            <person name="Ng V."/>
            <person name="Clum A."/>
            <person name="Ohm R."/>
            <person name="Martin F."/>
            <person name="Silar P."/>
            <person name="Natvig D."/>
            <person name="Lalanne C."/>
            <person name="Gautier V."/>
            <person name="Ament-Velasquez S.L."/>
            <person name="Kruys A."/>
            <person name="Hutchinson M.I."/>
            <person name="Powell A.J."/>
            <person name="Barry K."/>
            <person name="Miller A.N."/>
            <person name="Grigoriev I.V."/>
            <person name="Debuchy R."/>
            <person name="Gladieux P."/>
            <person name="Thoren M.H."/>
            <person name="Johannesson H."/>
        </authorList>
    </citation>
    <scope>NUCLEOTIDE SEQUENCE</scope>
    <source>
        <strain evidence="2">CBS 990.96</strain>
    </source>
</reference>
<keyword evidence="3" id="KW-1185">Reference proteome</keyword>
<dbReference type="Proteomes" id="UP001301958">
    <property type="component" value="Unassembled WGS sequence"/>
</dbReference>
<gene>
    <name evidence="2" type="ORF">QBC38DRAFT_475052</name>
</gene>
<comment type="caution">
    <text evidence="2">The sequence shown here is derived from an EMBL/GenBank/DDBJ whole genome shotgun (WGS) entry which is preliminary data.</text>
</comment>
<evidence type="ECO:0008006" key="4">
    <source>
        <dbReference type="Google" id="ProtNLM"/>
    </source>
</evidence>
<protein>
    <recommendedName>
        <fullName evidence="4">Secreted protein</fullName>
    </recommendedName>
</protein>
<proteinExistence type="predicted"/>
<evidence type="ECO:0000313" key="2">
    <source>
        <dbReference type="EMBL" id="KAK4228512.1"/>
    </source>
</evidence>
<name>A0AAN7H1B4_9PEZI</name>
<accession>A0AAN7H1B4</accession>